<sequence>MARGRVGSVSSKASSGLRYGELEEPLLFLVSRYLFEAVGTLTSIPEELVRKNKELAALWVSPKIRSLPEAIVNWGTREPMASPLNSIEVPDLFRSILKGGRSDALFLLTLSCVFYNYRTLPYPPDLRLSLPARPETFFLAGELAEYNECDTVEDKQVHRKKRVPTTPSTYGSDNLVFIVYTMDSVY</sequence>
<name>A0A1R3KW06_9ROSI</name>
<reference evidence="2" key="1">
    <citation type="submission" date="2013-09" db="EMBL/GenBank/DDBJ databases">
        <title>Corchorus olitorius genome sequencing.</title>
        <authorList>
            <person name="Alam M."/>
            <person name="Haque M.S."/>
            <person name="Islam M.S."/>
            <person name="Emdad E.M."/>
            <person name="Islam M.M."/>
            <person name="Ahmed B."/>
            <person name="Halim A."/>
            <person name="Hossen Q.M.M."/>
            <person name="Hossain M.Z."/>
            <person name="Ahmed R."/>
            <person name="Khan M.M."/>
            <person name="Islam R."/>
            <person name="Rashid M.M."/>
            <person name="Khan S.A."/>
            <person name="Rahman M.S."/>
            <person name="Alam M."/>
            <person name="Yahiya A.S."/>
            <person name="Khan M.S."/>
            <person name="Azam M.S."/>
            <person name="Haque T."/>
            <person name="Lashkar M.Z.H."/>
            <person name="Akhand A.I."/>
            <person name="Morshed G."/>
            <person name="Roy S."/>
            <person name="Uddin K.S."/>
            <person name="Rabeya T."/>
            <person name="Hossain A.S."/>
            <person name="Chowdhury A."/>
            <person name="Snigdha A.R."/>
            <person name="Mortoza M.S."/>
            <person name="Matin S.A."/>
            <person name="Hoque S.M.E."/>
            <person name="Islam M.K."/>
            <person name="Roy D.K."/>
            <person name="Haider R."/>
            <person name="Moosa M.M."/>
            <person name="Elias S.M."/>
            <person name="Hasan A.M."/>
            <person name="Jahan S."/>
            <person name="Shafiuddin M."/>
            <person name="Mahmood N."/>
            <person name="Shommy N.S."/>
        </authorList>
    </citation>
    <scope>NUCLEOTIDE SEQUENCE [LARGE SCALE GENOMIC DNA]</scope>
    <source>
        <strain evidence="2">cv. O-4</strain>
    </source>
</reference>
<accession>A0A1R3KW06</accession>
<evidence type="ECO:0000313" key="2">
    <source>
        <dbReference type="Proteomes" id="UP000187203"/>
    </source>
</evidence>
<organism evidence="1 2">
    <name type="scientific">Corchorus olitorius</name>
    <dbReference type="NCBI Taxonomy" id="93759"/>
    <lineage>
        <taxon>Eukaryota</taxon>
        <taxon>Viridiplantae</taxon>
        <taxon>Streptophyta</taxon>
        <taxon>Embryophyta</taxon>
        <taxon>Tracheophyta</taxon>
        <taxon>Spermatophyta</taxon>
        <taxon>Magnoliopsida</taxon>
        <taxon>eudicotyledons</taxon>
        <taxon>Gunneridae</taxon>
        <taxon>Pentapetalae</taxon>
        <taxon>rosids</taxon>
        <taxon>malvids</taxon>
        <taxon>Malvales</taxon>
        <taxon>Malvaceae</taxon>
        <taxon>Grewioideae</taxon>
        <taxon>Apeibeae</taxon>
        <taxon>Corchorus</taxon>
    </lineage>
</organism>
<proteinExistence type="predicted"/>
<dbReference type="Proteomes" id="UP000187203">
    <property type="component" value="Unassembled WGS sequence"/>
</dbReference>
<dbReference type="AlphaFoldDB" id="A0A1R3KW06"/>
<protein>
    <submittedName>
        <fullName evidence="1">Uncharacterized protein</fullName>
    </submittedName>
</protein>
<gene>
    <name evidence="1" type="ORF">COLO4_03947</name>
</gene>
<comment type="caution">
    <text evidence="1">The sequence shown here is derived from an EMBL/GenBank/DDBJ whole genome shotgun (WGS) entry which is preliminary data.</text>
</comment>
<keyword evidence="2" id="KW-1185">Reference proteome</keyword>
<evidence type="ECO:0000313" key="1">
    <source>
        <dbReference type="EMBL" id="OMP11228.1"/>
    </source>
</evidence>
<dbReference type="EMBL" id="AWUE01010858">
    <property type="protein sequence ID" value="OMP11228.1"/>
    <property type="molecule type" value="Genomic_DNA"/>
</dbReference>